<dbReference type="Proteomes" id="UP001152797">
    <property type="component" value="Unassembled WGS sequence"/>
</dbReference>
<sequence>MTLFLRGRPWTFSIFSTTCMRCETEEDLREAATEMQTRFVVFDNGERHFSVAEELVLALREVQGVKDVTCLQVSAAWLHCAQLWHRCCQAESEAVGQVVRLLNKSQVPFSHLKRMAIPSLDALWQRAWTLLPHTTAEPHLPGVFLCDILACECELPSATAMRALHHFLLRLAFREGAELMWTSATGAGLLDRSGLQEGLLLKTSAGPVFLQLRILLSPGVDANALDFFKTLEIGGFLPLQFRSLWVRWLQLELSLRRAVKSKSSSALKAAIDQACQELEKDELKAFAGAWLDRIEELSKLLKHWLKNERRAEEDLADDLEYRADMAEMGLAPQQCWIDVAQLAENRLMYWRQKMEIAA</sequence>
<reference evidence="1" key="1">
    <citation type="submission" date="2022-10" db="EMBL/GenBank/DDBJ databases">
        <authorList>
            <person name="Chen Y."/>
            <person name="Dougan E. K."/>
            <person name="Chan C."/>
            <person name="Rhodes N."/>
            <person name="Thang M."/>
        </authorList>
    </citation>
    <scope>NUCLEOTIDE SEQUENCE</scope>
</reference>
<dbReference type="EMBL" id="CAMXCT010005223">
    <property type="protein sequence ID" value="CAI4011736.1"/>
    <property type="molecule type" value="Genomic_DNA"/>
</dbReference>
<keyword evidence="3" id="KW-1185">Reference proteome</keyword>
<reference evidence="2 3" key="2">
    <citation type="submission" date="2024-05" db="EMBL/GenBank/DDBJ databases">
        <authorList>
            <person name="Chen Y."/>
            <person name="Shah S."/>
            <person name="Dougan E. K."/>
            <person name="Thang M."/>
            <person name="Chan C."/>
        </authorList>
    </citation>
    <scope>NUCLEOTIDE SEQUENCE [LARGE SCALE GENOMIC DNA]</scope>
</reference>
<evidence type="ECO:0000313" key="3">
    <source>
        <dbReference type="Proteomes" id="UP001152797"/>
    </source>
</evidence>
<dbReference type="AlphaFoldDB" id="A0A9P1DKB7"/>
<protein>
    <submittedName>
        <fullName evidence="1">Uncharacterized protein</fullName>
    </submittedName>
</protein>
<evidence type="ECO:0000313" key="2">
    <source>
        <dbReference type="EMBL" id="CAL4799048.1"/>
    </source>
</evidence>
<proteinExistence type="predicted"/>
<dbReference type="EMBL" id="CAMXCT030005223">
    <property type="protein sequence ID" value="CAL4799048.1"/>
    <property type="molecule type" value="Genomic_DNA"/>
</dbReference>
<organism evidence="1">
    <name type="scientific">Cladocopium goreaui</name>
    <dbReference type="NCBI Taxonomy" id="2562237"/>
    <lineage>
        <taxon>Eukaryota</taxon>
        <taxon>Sar</taxon>
        <taxon>Alveolata</taxon>
        <taxon>Dinophyceae</taxon>
        <taxon>Suessiales</taxon>
        <taxon>Symbiodiniaceae</taxon>
        <taxon>Cladocopium</taxon>
    </lineage>
</organism>
<accession>A0A9P1DKB7</accession>
<dbReference type="EMBL" id="CAMXCT020005223">
    <property type="protein sequence ID" value="CAL1165111.1"/>
    <property type="molecule type" value="Genomic_DNA"/>
</dbReference>
<gene>
    <name evidence="1" type="ORF">C1SCF055_LOCUS36867</name>
</gene>
<name>A0A9P1DKB7_9DINO</name>
<comment type="caution">
    <text evidence="1">The sequence shown here is derived from an EMBL/GenBank/DDBJ whole genome shotgun (WGS) entry which is preliminary data.</text>
</comment>
<evidence type="ECO:0000313" key="1">
    <source>
        <dbReference type="EMBL" id="CAI4011736.1"/>
    </source>
</evidence>